<reference evidence="5" key="1">
    <citation type="submission" date="2010-07" db="EMBL/GenBank/DDBJ databases">
        <title>The genome sequence of Gaeumannomyces graminis var. tritici strain R3-111a-1.</title>
        <authorList>
            <consortium name="The Broad Institute Genome Sequencing Platform"/>
            <person name="Ma L.-J."/>
            <person name="Dead R."/>
            <person name="Young S."/>
            <person name="Zeng Q."/>
            <person name="Koehrsen M."/>
            <person name="Alvarado L."/>
            <person name="Berlin A."/>
            <person name="Chapman S.B."/>
            <person name="Chen Z."/>
            <person name="Freedman E."/>
            <person name="Gellesch M."/>
            <person name="Goldberg J."/>
            <person name="Griggs A."/>
            <person name="Gujja S."/>
            <person name="Heilman E.R."/>
            <person name="Heiman D."/>
            <person name="Hepburn T."/>
            <person name="Howarth C."/>
            <person name="Jen D."/>
            <person name="Larson L."/>
            <person name="Mehta T."/>
            <person name="Neiman D."/>
            <person name="Pearson M."/>
            <person name="Roberts A."/>
            <person name="Saif S."/>
            <person name="Shea T."/>
            <person name="Shenoy N."/>
            <person name="Sisk P."/>
            <person name="Stolte C."/>
            <person name="Sykes S."/>
            <person name="Walk T."/>
            <person name="White J."/>
            <person name="Yandava C."/>
            <person name="Haas B."/>
            <person name="Nusbaum C."/>
            <person name="Birren B."/>
        </authorList>
    </citation>
    <scope>NUCLEOTIDE SEQUENCE [LARGE SCALE GENOMIC DNA]</scope>
    <source>
        <strain evidence="5">R3-111a-1</strain>
    </source>
</reference>
<keyword evidence="1" id="KW-0808">Transferase</keyword>
<accession>J3PH36</accession>
<evidence type="ECO:0000313" key="3">
    <source>
        <dbReference type="EMBL" id="EJT69933.1"/>
    </source>
</evidence>
<dbReference type="PANTHER" id="PTHR31896">
    <property type="entry name" value="FAMILY REGULATORY PROTEIN, PUTATIVE (AFU_ORTHOLOGUE AFUA_3G14730)-RELATED"/>
    <property type="match status" value="1"/>
</dbReference>
<evidence type="ECO:0000256" key="1">
    <source>
        <dbReference type="ARBA" id="ARBA00022679"/>
    </source>
</evidence>
<protein>
    <recommendedName>
        <fullName evidence="2">Trichothecene 3-O-acetyltransferase-like N-terminal domain-containing protein</fullName>
    </recommendedName>
</protein>
<evidence type="ECO:0000259" key="2">
    <source>
        <dbReference type="Pfam" id="PF22664"/>
    </source>
</evidence>
<reference evidence="4" key="5">
    <citation type="submission" date="2018-04" db="UniProtKB">
        <authorList>
            <consortium name="EnsemblFungi"/>
        </authorList>
    </citation>
    <scope>IDENTIFICATION</scope>
    <source>
        <strain evidence="4">R3-111a-1</strain>
    </source>
</reference>
<keyword evidence="5" id="KW-1185">Reference proteome</keyword>
<dbReference type="VEuPathDB" id="FungiDB:GGTG_12816"/>
<dbReference type="OrthoDB" id="1862401at2759"/>
<dbReference type="InterPro" id="IPR054710">
    <property type="entry name" value="Tri101-like_N"/>
</dbReference>
<evidence type="ECO:0000313" key="4">
    <source>
        <dbReference type="EnsemblFungi" id="EJT69933"/>
    </source>
</evidence>
<dbReference type="PANTHER" id="PTHR31896:SF64">
    <property type="entry name" value="TRICHOTHECENE 3-O-ACETYLTRANSFERASE"/>
    <property type="match status" value="1"/>
</dbReference>
<dbReference type="EnsemblFungi" id="EJT69933">
    <property type="protein sequence ID" value="EJT69933"/>
    <property type="gene ID" value="GGTG_12816"/>
</dbReference>
<dbReference type="InterPro" id="IPR023213">
    <property type="entry name" value="CAT-like_dom_sf"/>
</dbReference>
<dbReference type="GO" id="GO:0016740">
    <property type="term" value="F:transferase activity"/>
    <property type="evidence" value="ECO:0007669"/>
    <property type="project" value="UniProtKB-KW"/>
</dbReference>
<gene>
    <name evidence="4" type="primary">20353274</name>
    <name evidence="3" type="ORF">GGTG_12816</name>
</gene>
<dbReference type="Pfam" id="PF22664">
    <property type="entry name" value="TRI-like_N"/>
    <property type="match status" value="1"/>
</dbReference>
<organism evidence="3">
    <name type="scientific">Gaeumannomyces tritici (strain R3-111a-1)</name>
    <name type="common">Wheat and barley take-all root rot fungus</name>
    <name type="synonym">Gaeumannomyces graminis var. tritici</name>
    <dbReference type="NCBI Taxonomy" id="644352"/>
    <lineage>
        <taxon>Eukaryota</taxon>
        <taxon>Fungi</taxon>
        <taxon>Dikarya</taxon>
        <taxon>Ascomycota</taxon>
        <taxon>Pezizomycotina</taxon>
        <taxon>Sordariomycetes</taxon>
        <taxon>Sordariomycetidae</taxon>
        <taxon>Magnaporthales</taxon>
        <taxon>Magnaporthaceae</taxon>
        <taxon>Gaeumannomyces</taxon>
    </lineage>
</organism>
<sequence>MASPGTSTGDHAFPHLTDVLGSLPMLRRYSLISLFFRLADDSTGAQEKVVTHLQQALASLASAVPWLAGRVVFEGSDATRSGIRHIVSHRGTIPLFVKHLGQTTAADHGGFPSFAQLQDADFPMAFLDSDVLVPRIAISWDSTNPDIVAPVLVLQANFVDGGLVLTVCSNHTTMDMTGLKIVIRYIAKACRGESLSSSEVAQANQDRRHVVPLLGDDYQPGPELDDSLVKPAKDTLKAQGAAHPKPAKWAYFKFSNPALAELKREASKQDAVPYITTDDAVSALCWQRIQAARRATLGPAAAAESQLCRTVSMRKALGLEGYTGHVVDCAYARAADVCDLPLGAVAATLRRLVRDGDAQLRHFRAYATVLDRLDDKSAIVSGARLDPRSDVVVSSYVHLRSCADSFGPLLGAPVAARRPRMPPWPSLLYLMPKDAGGGIAVAACLPEDEVEFLRRDEEMARYAVYIG</sequence>
<dbReference type="EMBL" id="GL385403">
    <property type="protein sequence ID" value="EJT69933.1"/>
    <property type="molecule type" value="Genomic_DNA"/>
</dbReference>
<reference evidence="3" key="3">
    <citation type="submission" date="2010-09" db="EMBL/GenBank/DDBJ databases">
        <title>Annotation of Gaeumannomyces graminis var. tritici R3-111a-1.</title>
        <authorList>
            <consortium name="The Broad Institute Genome Sequencing Platform"/>
            <person name="Ma L.-J."/>
            <person name="Dead R."/>
            <person name="Young S.K."/>
            <person name="Zeng Q."/>
            <person name="Gargeya S."/>
            <person name="Fitzgerald M."/>
            <person name="Haas B."/>
            <person name="Abouelleil A."/>
            <person name="Alvarado L."/>
            <person name="Arachchi H.M."/>
            <person name="Berlin A."/>
            <person name="Brown A."/>
            <person name="Chapman S.B."/>
            <person name="Chen Z."/>
            <person name="Dunbar C."/>
            <person name="Freedman E."/>
            <person name="Gearin G."/>
            <person name="Gellesch M."/>
            <person name="Goldberg J."/>
            <person name="Griggs A."/>
            <person name="Gujja S."/>
            <person name="Heiman D."/>
            <person name="Howarth C."/>
            <person name="Larson L."/>
            <person name="Lui A."/>
            <person name="MacDonald P.J.P."/>
            <person name="Mehta T."/>
            <person name="Montmayeur A."/>
            <person name="Murphy C."/>
            <person name="Neiman D."/>
            <person name="Pearson M."/>
            <person name="Priest M."/>
            <person name="Roberts A."/>
            <person name="Saif S."/>
            <person name="Shea T."/>
            <person name="Shenoy N."/>
            <person name="Sisk P."/>
            <person name="Stolte C."/>
            <person name="Sykes S."/>
            <person name="Yandava C."/>
            <person name="Wortman J."/>
            <person name="Nusbaum C."/>
            <person name="Birren B."/>
        </authorList>
    </citation>
    <scope>NUCLEOTIDE SEQUENCE</scope>
    <source>
        <strain evidence="3">R3-111a-1</strain>
    </source>
</reference>
<dbReference type="InterPro" id="IPR051283">
    <property type="entry name" value="Sec_Metabolite_Acyltrans"/>
</dbReference>
<dbReference type="eggNOG" id="ENOG502SHVS">
    <property type="taxonomic scope" value="Eukaryota"/>
</dbReference>
<dbReference type="Gene3D" id="3.30.559.10">
    <property type="entry name" value="Chloramphenicol acetyltransferase-like domain"/>
    <property type="match status" value="2"/>
</dbReference>
<dbReference type="STRING" id="644352.J3PH36"/>
<dbReference type="HOGENOM" id="CLU_026450_5_0_1"/>
<dbReference type="Proteomes" id="UP000006039">
    <property type="component" value="Unassembled WGS sequence"/>
</dbReference>
<feature type="domain" description="Trichothecene 3-O-acetyltransferase-like N-terminal" evidence="2">
    <location>
        <begin position="29"/>
        <end position="190"/>
    </location>
</feature>
<dbReference type="GeneID" id="20353274"/>
<dbReference type="RefSeq" id="XP_009228981.1">
    <property type="nucleotide sequence ID" value="XM_009230717.1"/>
</dbReference>
<name>J3PH36_GAET3</name>
<proteinExistence type="predicted"/>
<evidence type="ECO:0000313" key="5">
    <source>
        <dbReference type="Proteomes" id="UP000006039"/>
    </source>
</evidence>
<dbReference type="AlphaFoldDB" id="J3PH36"/>
<reference evidence="3" key="2">
    <citation type="submission" date="2010-07" db="EMBL/GenBank/DDBJ databases">
        <authorList>
            <consortium name="The Broad Institute Genome Sequencing Platform"/>
            <consortium name="Broad Institute Genome Sequencing Center for Infectious Disease"/>
            <person name="Ma L.-J."/>
            <person name="Dead R."/>
            <person name="Young S."/>
            <person name="Zeng Q."/>
            <person name="Koehrsen M."/>
            <person name="Alvarado L."/>
            <person name="Berlin A."/>
            <person name="Chapman S.B."/>
            <person name="Chen Z."/>
            <person name="Freedman E."/>
            <person name="Gellesch M."/>
            <person name="Goldberg J."/>
            <person name="Griggs A."/>
            <person name="Gujja S."/>
            <person name="Heilman E.R."/>
            <person name="Heiman D."/>
            <person name="Hepburn T."/>
            <person name="Howarth C."/>
            <person name="Jen D."/>
            <person name="Larson L."/>
            <person name="Mehta T."/>
            <person name="Neiman D."/>
            <person name="Pearson M."/>
            <person name="Roberts A."/>
            <person name="Saif S."/>
            <person name="Shea T."/>
            <person name="Shenoy N."/>
            <person name="Sisk P."/>
            <person name="Stolte C."/>
            <person name="Sykes S."/>
            <person name="Walk T."/>
            <person name="White J."/>
            <person name="Yandava C."/>
            <person name="Haas B."/>
            <person name="Nusbaum C."/>
            <person name="Birren B."/>
        </authorList>
    </citation>
    <scope>NUCLEOTIDE SEQUENCE</scope>
    <source>
        <strain evidence="3">R3-111a-1</strain>
    </source>
</reference>
<reference evidence="4" key="4">
    <citation type="journal article" date="2015" name="G3 (Bethesda)">
        <title>Genome sequences of three phytopathogenic species of the Magnaporthaceae family of fungi.</title>
        <authorList>
            <person name="Okagaki L.H."/>
            <person name="Nunes C.C."/>
            <person name="Sailsbery J."/>
            <person name="Clay B."/>
            <person name="Brown D."/>
            <person name="John T."/>
            <person name="Oh Y."/>
            <person name="Young N."/>
            <person name="Fitzgerald M."/>
            <person name="Haas B.J."/>
            <person name="Zeng Q."/>
            <person name="Young S."/>
            <person name="Adiconis X."/>
            <person name="Fan L."/>
            <person name="Levin J.Z."/>
            <person name="Mitchell T.K."/>
            <person name="Okubara P.A."/>
            <person name="Farman M.L."/>
            <person name="Kohn L.M."/>
            <person name="Birren B."/>
            <person name="Ma L.-J."/>
            <person name="Dean R.A."/>
        </authorList>
    </citation>
    <scope>NUCLEOTIDE SEQUENCE</scope>
    <source>
        <strain evidence="4">R3-111a-1</strain>
    </source>
</reference>